<accession>A0A2I1D0I8</accession>
<evidence type="ECO:0000313" key="1">
    <source>
        <dbReference type="EMBL" id="PKY03390.1"/>
    </source>
</evidence>
<reference evidence="1" key="1">
    <citation type="submission" date="2016-12" db="EMBL/GenBank/DDBJ databases">
        <title>The genomes of Aspergillus section Nigri reveals drivers in fungal speciation.</title>
        <authorList>
            <consortium name="DOE Joint Genome Institute"/>
            <person name="Vesth T.C."/>
            <person name="Nybo J."/>
            <person name="Theobald S."/>
            <person name="Brandl J."/>
            <person name="Frisvad J.C."/>
            <person name="Nielsen K.F."/>
            <person name="Lyhne E.K."/>
            <person name="Kogle M.E."/>
            <person name="Kuo A."/>
            <person name="Riley R."/>
            <person name="Clum A."/>
            <person name="Nolan M."/>
            <person name="Lipzen A."/>
            <person name="Salamov A."/>
            <person name="Henrissat B."/>
            <person name="Wiebenga A."/>
            <person name="De vries R.P."/>
            <person name="Grigoriev I.V."/>
            <person name="Mortensen U.H."/>
            <person name="Andersen M.R."/>
            <person name="Baker S.E."/>
        </authorList>
    </citation>
    <scope>NUCLEOTIDE SEQUENCE</scope>
    <source>
        <strain evidence="1">IBT 28561</strain>
    </source>
</reference>
<dbReference type="GeneID" id="36540480"/>
<proteinExistence type="predicted"/>
<gene>
    <name evidence="1" type="ORF">P168DRAFT_182572</name>
</gene>
<dbReference type="EMBL" id="MSFM01000008">
    <property type="protein sequence ID" value="PKY03390.1"/>
    <property type="molecule type" value="Genomic_DNA"/>
</dbReference>
<keyword evidence="2" id="KW-1185">Reference proteome</keyword>
<dbReference type="RefSeq" id="XP_024691984.1">
    <property type="nucleotide sequence ID" value="XM_024832956.1"/>
</dbReference>
<dbReference type="VEuPathDB" id="FungiDB:P168DRAFT_182572"/>
<dbReference type="Proteomes" id="UP000234254">
    <property type="component" value="Unassembled WGS sequence"/>
</dbReference>
<organism evidence="1 2">
    <name type="scientific">Aspergillus campestris (strain IBT 28561)</name>
    <dbReference type="NCBI Taxonomy" id="1392248"/>
    <lineage>
        <taxon>Eukaryota</taxon>
        <taxon>Fungi</taxon>
        <taxon>Dikarya</taxon>
        <taxon>Ascomycota</taxon>
        <taxon>Pezizomycotina</taxon>
        <taxon>Eurotiomycetes</taxon>
        <taxon>Eurotiomycetidae</taxon>
        <taxon>Eurotiales</taxon>
        <taxon>Aspergillaceae</taxon>
        <taxon>Aspergillus</taxon>
        <taxon>Aspergillus subgen. Circumdati</taxon>
    </lineage>
</organism>
<sequence>MERLLLLWWSGLESTQLPESLVHLGEFPTDGTTTPRIGASLSDLLILPCWTYLLSGEMISFSADVPSVPLDDIRPYVVGNENPRKAELLACSRQHNGQRPPY</sequence>
<evidence type="ECO:0000313" key="2">
    <source>
        <dbReference type="Proteomes" id="UP000234254"/>
    </source>
</evidence>
<protein>
    <submittedName>
        <fullName evidence="1">Uncharacterized protein</fullName>
    </submittedName>
</protein>
<comment type="caution">
    <text evidence="1">The sequence shown here is derived from an EMBL/GenBank/DDBJ whole genome shotgun (WGS) entry which is preliminary data.</text>
</comment>
<dbReference type="AlphaFoldDB" id="A0A2I1D0I8"/>
<name>A0A2I1D0I8_ASPC2</name>